<evidence type="ECO:0000313" key="3">
    <source>
        <dbReference type="RefSeq" id="XP_009793218.1"/>
    </source>
</evidence>
<proteinExistence type="predicted"/>
<evidence type="ECO:0000259" key="1">
    <source>
        <dbReference type="PROSITE" id="PS50181"/>
    </source>
</evidence>
<sequence length="220" mass="25077">MQDSSFKIPINIPPELITEILLRLPVKSLLQLRCVSKSWLALISSPEFIKTHLNICANNKNYTHHRLMVGLSPPEQNLKNCSVSSLLYDSVSIEAINLDYPYKNTHKFPRYPFIVGSVNGLICFSVQGTEFFPWNPSIRKFKKLPDSIGCCSFMFGFGYDELHDDYKIVGIDRYLGHDGLRHAKAKIFSVNSDSWTSVDNFQEGVVFIRSKGMFVNGKLY</sequence>
<gene>
    <name evidence="3" type="primary">LOC104240135</name>
</gene>
<dbReference type="InterPro" id="IPR017451">
    <property type="entry name" value="F-box-assoc_interact_dom"/>
</dbReference>
<dbReference type="Gene3D" id="1.20.1280.50">
    <property type="match status" value="1"/>
</dbReference>
<dbReference type="NCBIfam" id="TIGR01640">
    <property type="entry name" value="F_box_assoc_1"/>
    <property type="match status" value="1"/>
</dbReference>
<feature type="domain" description="F-box" evidence="1">
    <location>
        <begin position="6"/>
        <end position="52"/>
    </location>
</feature>
<dbReference type="CDD" id="cd22157">
    <property type="entry name" value="F-box_AtFBW1-like"/>
    <property type="match status" value="1"/>
</dbReference>
<dbReference type="RefSeq" id="XP_009793218.1">
    <property type="nucleotide sequence ID" value="XM_009794916.1"/>
</dbReference>
<dbReference type="InterPro" id="IPR050796">
    <property type="entry name" value="SCF_F-box_component"/>
</dbReference>
<dbReference type="InterPro" id="IPR006527">
    <property type="entry name" value="F-box-assoc_dom_typ1"/>
</dbReference>
<dbReference type="PANTHER" id="PTHR31672">
    <property type="entry name" value="BNACNNG10540D PROTEIN"/>
    <property type="match status" value="1"/>
</dbReference>
<accession>A0A1U7XQP5</accession>
<dbReference type="eggNOG" id="ENOG502QUVH">
    <property type="taxonomic scope" value="Eukaryota"/>
</dbReference>
<dbReference type="Pfam" id="PF00646">
    <property type="entry name" value="F-box"/>
    <property type="match status" value="1"/>
</dbReference>
<evidence type="ECO:0000313" key="2">
    <source>
        <dbReference type="Proteomes" id="UP000189701"/>
    </source>
</evidence>
<dbReference type="SUPFAM" id="SSF81383">
    <property type="entry name" value="F-box domain"/>
    <property type="match status" value="1"/>
</dbReference>
<protein>
    <submittedName>
        <fullName evidence="3">F-box/kelch-repeat protein At3g23880-like</fullName>
    </submittedName>
</protein>
<dbReference type="SMART" id="SM00256">
    <property type="entry name" value="FBOX"/>
    <property type="match status" value="1"/>
</dbReference>
<reference evidence="2" key="1">
    <citation type="journal article" date="2013" name="Genome Biol.">
        <title>Reference genomes and transcriptomes of Nicotiana sylvestris and Nicotiana tomentosiformis.</title>
        <authorList>
            <person name="Sierro N."/>
            <person name="Battey J.N."/>
            <person name="Ouadi S."/>
            <person name="Bovet L."/>
            <person name="Goepfert S."/>
            <person name="Bakaher N."/>
            <person name="Peitsch M.C."/>
            <person name="Ivanov N.V."/>
        </authorList>
    </citation>
    <scope>NUCLEOTIDE SEQUENCE [LARGE SCALE GENOMIC DNA]</scope>
</reference>
<name>A0A1U7XQP5_NICSY</name>
<organism evidence="2 3">
    <name type="scientific">Nicotiana sylvestris</name>
    <name type="common">Wood tobacco</name>
    <name type="synonym">South American tobacco</name>
    <dbReference type="NCBI Taxonomy" id="4096"/>
    <lineage>
        <taxon>Eukaryota</taxon>
        <taxon>Viridiplantae</taxon>
        <taxon>Streptophyta</taxon>
        <taxon>Embryophyta</taxon>
        <taxon>Tracheophyta</taxon>
        <taxon>Spermatophyta</taxon>
        <taxon>Magnoliopsida</taxon>
        <taxon>eudicotyledons</taxon>
        <taxon>Gunneridae</taxon>
        <taxon>Pentapetalae</taxon>
        <taxon>asterids</taxon>
        <taxon>lamiids</taxon>
        <taxon>Solanales</taxon>
        <taxon>Solanaceae</taxon>
        <taxon>Nicotianoideae</taxon>
        <taxon>Nicotianeae</taxon>
        <taxon>Nicotiana</taxon>
    </lineage>
</organism>
<dbReference type="InterPro" id="IPR036047">
    <property type="entry name" value="F-box-like_dom_sf"/>
</dbReference>
<dbReference type="InterPro" id="IPR001810">
    <property type="entry name" value="F-box_dom"/>
</dbReference>
<keyword evidence="2" id="KW-1185">Reference proteome</keyword>
<reference evidence="3" key="2">
    <citation type="submission" date="2025-08" db="UniProtKB">
        <authorList>
            <consortium name="RefSeq"/>
        </authorList>
    </citation>
    <scope>IDENTIFICATION</scope>
    <source>
        <tissue evidence="3">Leaf</tissue>
    </source>
</reference>
<dbReference type="STRING" id="4096.A0A1U7XQP5"/>
<dbReference type="PANTHER" id="PTHR31672:SF13">
    <property type="entry name" value="F-BOX PROTEIN CPR30-LIKE"/>
    <property type="match status" value="1"/>
</dbReference>
<dbReference type="AlphaFoldDB" id="A0A1U7XQP5"/>
<dbReference type="PROSITE" id="PS50181">
    <property type="entry name" value="FBOX"/>
    <property type="match status" value="1"/>
</dbReference>
<dbReference type="Pfam" id="PF07734">
    <property type="entry name" value="FBA_1"/>
    <property type="match status" value="1"/>
</dbReference>
<dbReference type="Proteomes" id="UP000189701">
    <property type="component" value="Unplaced"/>
</dbReference>